<dbReference type="AlphaFoldDB" id="A0A844AZ18"/>
<comment type="caution">
    <text evidence="1">The sequence shown here is derived from an EMBL/GenBank/DDBJ whole genome shotgun (WGS) entry which is preliminary data.</text>
</comment>
<dbReference type="InterPro" id="IPR012863">
    <property type="entry name" value="DUF1636"/>
</dbReference>
<evidence type="ECO:0000313" key="2">
    <source>
        <dbReference type="Proteomes" id="UP000436694"/>
    </source>
</evidence>
<evidence type="ECO:0000313" key="1">
    <source>
        <dbReference type="EMBL" id="MQY43212.1"/>
    </source>
</evidence>
<dbReference type="Pfam" id="PF07845">
    <property type="entry name" value="DUF1636"/>
    <property type="match status" value="1"/>
</dbReference>
<proteinExistence type="predicted"/>
<reference evidence="1 2" key="1">
    <citation type="submission" date="2019-10" db="EMBL/GenBank/DDBJ databases">
        <title>Epibacterium sp. nov., isolated from seawater.</title>
        <authorList>
            <person name="Zhang X."/>
            <person name="Li N."/>
        </authorList>
    </citation>
    <scope>NUCLEOTIDE SEQUENCE [LARGE SCALE GENOMIC DNA]</scope>
    <source>
        <strain evidence="1 2">SM1969</strain>
    </source>
</reference>
<keyword evidence="2" id="KW-1185">Reference proteome</keyword>
<sequence>MVENVKLSEVTLTVCTTCRREGVDPEAPRPGARLLDKLNGADLPAGVAIQGVECLSACGRGCAMVLSGGSERWTYIYGDMDPNTHLEEILDGLKAYTETTDGLVPWRQRPQSFRKQTIARIPPIKRPEA</sequence>
<accession>A0A844AZ18</accession>
<dbReference type="SUPFAM" id="SSF52833">
    <property type="entry name" value="Thioredoxin-like"/>
    <property type="match status" value="1"/>
</dbReference>
<name>A0A844AZ18_9RHOB</name>
<dbReference type="InterPro" id="IPR036249">
    <property type="entry name" value="Thioredoxin-like_sf"/>
</dbReference>
<dbReference type="EMBL" id="WIXK01000005">
    <property type="protein sequence ID" value="MQY43212.1"/>
    <property type="molecule type" value="Genomic_DNA"/>
</dbReference>
<dbReference type="Proteomes" id="UP000436694">
    <property type="component" value="Unassembled WGS sequence"/>
</dbReference>
<dbReference type="RefSeq" id="WP_153548107.1">
    <property type="nucleotide sequence ID" value="NZ_WIXK01000005.1"/>
</dbReference>
<organism evidence="1 2">
    <name type="scientific">Tritonibacter aquimaris</name>
    <dbReference type="NCBI Taxonomy" id="2663379"/>
    <lineage>
        <taxon>Bacteria</taxon>
        <taxon>Pseudomonadati</taxon>
        <taxon>Pseudomonadota</taxon>
        <taxon>Alphaproteobacteria</taxon>
        <taxon>Rhodobacterales</taxon>
        <taxon>Paracoccaceae</taxon>
        <taxon>Tritonibacter</taxon>
    </lineage>
</organism>
<protein>
    <submittedName>
        <fullName evidence="1">DUF1636 domain-containing protein</fullName>
    </submittedName>
</protein>
<dbReference type="CDD" id="cd02980">
    <property type="entry name" value="TRX_Fd_family"/>
    <property type="match status" value="1"/>
</dbReference>
<gene>
    <name evidence="1" type="ORF">GG681_11220</name>
</gene>